<dbReference type="KEGG" id="cuh:BJN34_21950"/>
<name>A0A1U9UV36_CUPNE</name>
<dbReference type="OrthoDB" id="8781863at2"/>
<accession>A0A1U9UV36</accession>
<evidence type="ECO:0000313" key="4">
    <source>
        <dbReference type="Proteomes" id="UP000189627"/>
    </source>
</evidence>
<evidence type="ECO:0000313" key="3">
    <source>
        <dbReference type="EMBL" id="AQV96532.1"/>
    </source>
</evidence>
<feature type="region of interest" description="Disordered" evidence="1">
    <location>
        <begin position="30"/>
        <end position="49"/>
    </location>
</feature>
<feature type="compositionally biased region" description="Low complexity" evidence="1">
    <location>
        <begin position="54"/>
        <end position="107"/>
    </location>
</feature>
<dbReference type="InterPro" id="IPR022236">
    <property type="entry name" value="DUF3761"/>
</dbReference>
<evidence type="ECO:0000256" key="1">
    <source>
        <dbReference type="SAM" id="MobiDB-lite"/>
    </source>
</evidence>
<reference evidence="4" key="1">
    <citation type="submission" date="2017-02" db="EMBL/GenBank/DDBJ databases">
        <title>Complete genome sequence of Cupriavidus necator strain NH9, a 3-chlorobenzoate degrader.</title>
        <authorList>
            <person name="Moriuchi R."/>
            <person name="Dohra H."/>
            <person name="Ogawa N."/>
        </authorList>
    </citation>
    <scope>NUCLEOTIDE SEQUENCE [LARGE SCALE GENOMIC DNA]</scope>
    <source>
        <strain evidence="4">NH9</strain>
    </source>
</reference>
<dbReference type="EMBL" id="CP017758">
    <property type="protein sequence ID" value="AQV96532.1"/>
    <property type="molecule type" value="Genomic_DNA"/>
</dbReference>
<dbReference type="RefSeq" id="WP_078201334.1">
    <property type="nucleotide sequence ID" value="NZ_CP017758.1"/>
</dbReference>
<feature type="signal peptide" evidence="2">
    <location>
        <begin position="1"/>
        <end position="20"/>
    </location>
</feature>
<feature type="region of interest" description="Disordered" evidence="1">
    <location>
        <begin position="54"/>
        <end position="116"/>
    </location>
</feature>
<keyword evidence="2" id="KW-0732">Signal</keyword>
<dbReference type="AlphaFoldDB" id="A0A1U9UV36"/>
<sequence>MKRFLVVLTAGLLTSLAAVAQPAPTATCKDGTTYSGASKQGACSGHGGVKEWAGKPAATQTAASAPMPAAAAPATPTAPPAKASAPATTTPAPAATPAPKKTAATPAPGGGPGQVWVNKSSKTYHCSGSKWYGTTKNGEYMPEAQAKSQGFHADHGKACS</sequence>
<protein>
    <submittedName>
        <fullName evidence="3">DUF3761 domain-containing protein</fullName>
    </submittedName>
</protein>
<proteinExistence type="predicted"/>
<organism evidence="3 4">
    <name type="scientific">Cupriavidus necator</name>
    <name type="common">Alcaligenes eutrophus</name>
    <name type="synonym">Ralstonia eutropha</name>
    <dbReference type="NCBI Taxonomy" id="106590"/>
    <lineage>
        <taxon>Bacteria</taxon>
        <taxon>Pseudomonadati</taxon>
        <taxon>Pseudomonadota</taxon>
        <taxon>Betaproteobacteria</taxon>
        <taxon>Burkholderiales</taxon>
        <taxon>Burkholderiaceae</taxon>
        <taxon>Cupriavidus</taxon>
    </lineage>
</organism>
<dbReference type="Proteomes" id="UP000189627">
    <property type="component" value="Chromosome 2"/>
</dbReference>
<evidence type="ECO:0000256" key="2">
    <source>
        <dbReference type="SAM" id="SignalP"/>
    </source>
</evidence>
<feature type="chain" id="PRO_5012979378" evidence="2">
    <location>
        <begin position="21"/>
        <end position="160"/>
    </location>
</feature>
<dbReference type="Pfam" id="PF12587">
    <property type="entry name" value="DUF3761"/>
    <property type="match status" value="1"/>
</dbReference>
<gene>
    <name evidence="3" type="ORF">BJN34_21950</name>
</gene>